<dbReference type="AlphaFoldDB" id="A0A4Y7IYB0"/>
<keyword evidence="1" id="KW-0677">Repeat</keyword>
<evidence type="ECO:0000256" key="1">
    <source>
        <dbReference type="ARBA" id="ARBA00022737"/>
    </source>
</evidence>
<dbReference type="GO" id="GO:0003723">
    <property type="term" value="F:RNA binding"/>
    <property type="evidence" value="ECO:0007669"/>
    <property type="project" value="InterPro"/>
</dbReference>
<dbReference type="EMBL" id="CM010717">
    <property type="protein sequence ID" value="RZC53597.1"/>
    <property type="molecule type" value="Genomic_DNA"/>
</dbReference>
<keyword evidence="4" id="KW-1185">Reference proteome</keyword>
<dbReference type="SUPFAM" id="SSF48452">
    <property type="entry name" value="TPR-like"/>
    <property type="match status" value="1"/>
</dbReference>
<evidence type="ECO:0000256" key="2">
    <source>
        <dbReference type="PROSITE-ProRule" id="PRU00708"/>
    </source>
</evidence>
<accession>A0A4Y7IYB0</accession>
<evidence type="ECO:0000313" key="3">
    <source>
        <dbReference type="EMBL" id="RZC53597.1"/>
    </source>
</evidence>
<dbReference type="InterPro" id="IPR046960">
    <property type="entry name" value="PPR_At4g14850-like_plant"/>
</dbReference>
<dbReference type="Proteomes" id="UP000316621">
    <property type="component" value="Chromosome 3"/>
</dbReference>
<dbReference type="NCBIfam" id="TIGR00756">
    <property type="entry name" value="PPR"/>
    <property type="match status" value="2"/>
</dbReference>
<feature type="repeat" description="PPR" evidence="2">
    <location>
        <begin position="158"/>
        <end position="192"/>
    </location>
</feature>
<feature type="repeat" description="PPR" evidence="2">
    <location>
        <begin position="93"/>
        <end position="123"/>
    </location>
</feature>
<dbReference type="Pfam" id="PF01535">
    <property type="entry name" value="PPR"/>
    <property type="match status" value="3"/>
</dbReference>
<protein>
    <recommendedName>
        <fullName evidence="5">Pentacotripeptide-repeat region of PRORP domain-containing protein</fullName>
    </recommendedName>
</protein>
<dbReference type="InterPro" id="IPR002885">
    <property type="entry name" value="PPR_rpt"/>
</dbReference>
<dbReference type="PANTHER" id="PTHR47926:SF533">
    <property type="entry name" value="DYW DOMAIN-CONTAINING PROTEIN"/>
    <property type="match status" value="1"/>
</dbReference>
<name>A0A4Y7IYB0_PAPSO</name>
<sequence>MALKSRLFSLAFSIARKRDELAVLRAERVKLNSVFSTARKWDKLAILRAEMERERVKLNSAFPTPRKWDELAIFRAEMERVKRLEEDMVRAQDVVTWNLLISGYVQQGKIEDALDSCHLMRNNFDSDVVVANSIIRMYGKCESTDKARRVFEETVQKDLTLWNMLIAAYAESGLSGEALKLFYQMQLEVVPPNEVSWNDFGIP</sequence>
<evidence type="ECO:0000313" key="4">
    <source>
        <dbReference type="Proteomes" id="UP000316621"/>
    </source>
</evidence>
<gene>
    <name evidence="3" type="ORF">C5167_012454</name>
</gene>
<proteinExistence type="predicted"/>
<dbReference type="InterPro" id="IPR011990">
    <property type="entry name" value="TPR-like_helical_dom_sf"/>
</dbReference>
<organism evidence="3 4">
    <name type="scientific">Papaver somniferum</name>
    <name type="common">Opium poppy</name>
    <dbReference type="NCBI Taxonomy" id="3469"/>
    <lineage>
        <taxon>Eukaryota</taxon>
        <taxon>Viridiplantae</taxon>
        <taxon>Streptophyta</taxon>
        <taxon>Embryophyta</taxon>
        <taxon>Tracheophyta</taxon>
        <taxon>Spermatophyta</taxon>
        <taxon>Magnoliopsida</taxon>
        <taxon>Ranunculales</taxon>
        <taxon>Papaveraceae</taxon>
        <taxon>Papaveroideae</taxon>
        <taxon>Papaver</taxon>
    </lineage>
</organism>
<dbReference type="GO" id="GO:0009451">
    <property type="term" value="P:RNA modification"/>
    <property type="evidence" value="ECO:0007669"/>
    <property type="project" value="InterPro"/>
</dbReference>
<dbReference type="Gramene" id="RZC53597">
    <property type="protein sequence ID" value="RZC53597"/>
    <property type="gene ID" value="C5167_012454"/>
</dbReference>
<evidence type="ECO:0008006" key="5">
    <source>
        <dbReference type="Google" id="ProtNLM"/>
    </source>
</evidence>
<dbReference type="PANTHER" id="PTHR47926">
    <property type="entry name" value="PENTATRICOPEPTIDE REPEAT-CONTAINING PROTEIN"/>
    <property type="match status" value="1"/>
</dbReference>
<dbReference type="PROSITE" id="PS51375">
    <property type="entry name" value="PPR"/>
    <property type="match status" value="2"/>
</dbReference>
<reference evidence="3 4" key="1">
    <citation type="journal article" date="2018" name="Science">
        <title>The opium poppy genome and morphinan production.</title>
        <authorList>
            <person name="Guo L."/>
            <person name="Winzer T."/>
            <person name="Yang X."/>
            <person name="Li Y."/>
            <person name="Ning Z."/>
            <person name="He Z."/>
            <person name="Teodor R."/>
            <person name="Lu Y."/>
            <person name="Bowser T.A."/>
            <person name="Graham I.A."/>
            <person name="Ye K."/>
        </authorList>
    </citation>
    <scope>NUCLEOTIDE SEQUENCE [LARGE SCALE GENOMIC DNA]</scope>
    <source>
        <strain evidence="4">cv. HN1</strain>
        <tissue evidence="3">Leaves</tissue>
    </source>
</reference>
<dbReference type="Gene3D" id="1.25.40.10">
    <property type="entry name" value="Tetratricopeptide repeat domain"/>
    <property type="match status" value="2"/>
</dbReference>